<dbReference type="RefSeq" id="WP_107821947.1">
    <property type="nucleotide sequence ID" value="NZ_QAAD01000006.1"/>
</dbReference>
<dbReference type="Pfam" id="PF00580">
    <property type="entry name" value="UvrD-helicase"/>
    <property type="match status" value="1"/>
</dbReference>
<evidence type="ECO:0000259" key="7">
    <source>
        <dbReference type="PROSITE" id="PS51198"/>
    </source>
</evidence>
<dbReference type="OrthoDB" id="9809039at2"/>
<dbReference type="GO" id="GO:0043138">
    <property type="term" value="F:3'-5' DNA helicase activity"/>
    <property type="evidence" value="ECO:0007669"/>
    <property type="project" value="TreeGrafter"/>
</dbReference>
<comment type="caution">
    <text evidence="8">The sequence shown here is derived from an EMBL/GenBank/DDBJ whole genome shotgun (WGS) entry which is preliminary data.</text>
</comment>
<proteinExistence type="predicted"/>
<dbReference type="GO" id="GO:0000725">
    <property type="term" value="P:recombinational repair"/>
    <property type="evidence" value="ECO:0007669"/>
    <property type="project" value="TreeGrafter"/>
</dbReference>
<dbReference type="GO" id="GO:0016787">
    <property type="term" value="F:hydrolase activity"/>
    <property type="evidence" value="ECO:0007669"/>
    <property type="project" value="UniProtKB-UniRule"/>
</dbReference>
<evidence type="ECO:0000256" key="5">
    <source>
        <dbReference type="ARBA" id="ARBA00034923"/>
    </source>
</evidence>
<dbReference type="PANTHER" id="PTHR11070">
    <property type="entry name" value="UVRD / RECB / PCRA DNA HELICASE FAMILY MEMBER"/>
    <property type="match status" value="1"/>
</dbReference>
<evidence type="ECO:0000313" key="8">
    <source>
        <dbReference type="EMBL" id="PTN09034.1"/>
    </source>
</evidence>
<keyword evidence="3 6" id="KW-0347">Helicase</keyword>
<dbReference type="EMBL" id="QAAD01000006">
    <property type="protein sequence ID" value="PTN09034.1"/>
    <property type="molecule type" value="Genomic_DNA"/>
</dbReference>
<feature type="domain" description="UvrD-like helicase ATP-binding" evidence="7">
    <location>
        <begin position="25"/>
        <end position="329"/>
    </location>
</feature>
<dbReference type="InterPro" id="IPR014016">
    <property type="entry name" value="UvrD-like_ATP-bd"/>
</dbReference>
<accession>A0A2T5C2R8</accession>
<gene>
    <name evidence="8" type="ORF">C8N47_106134</name>
</gene>
<evidence type="ECO:0000256" key="3">
    <source>
        <dbReference type="ARBA" id="ARBA00022806"/>
    </source>
</evidence>
<dbReference type="InterPro" id="IPR027417">
    <property type="entry name" value="P-loop_NTPase"/>
</dbReference>
<protein>
    <recommendedName>
        <fullName evidence="5">DNA 3'-5' helicase II</fullName>
    </recommendedName>
</protein>
<dbReference type="PROSITE" id="PS51198">
    <property type="entry name" value="UVRD_HELICASE_ATP_BIND"/>
    <property type="match status" value="1"/>
</dbReference>
<dbReference type="InterPro" id="IPR000212">
    <property type="entry name" value="DNA_helicase_UvrD/REP"/>
</dbReference>
<evidence type="ECO:0000256" key="2">
    <source>
        <dbReference type="ARBA" id="ARBA00022801"/>
    </source>
</evidence>
<feature type="binding site" evidence="6">
    <location>
        <begin position="46"/>
        <end position="53"/>
    </location>
    <ligand>
        <name>ATP</name>
        <dbReference type="ChEBI" id="CHEBI:30616"/>
    </ligand>
</feature>
<dbReference type="Proteomes" id="UP000243525">
    <property type="component" value="Unassembled WGS sequence"/>
</dbReference>
<dbReference type="GO" id="GO:0003677">
    <property type="term" value="F:DNA binding"/>
    <property type="evidence" value="ECO:0007669"/>
    <property type="project" value="InterPro"/>
</dbReference>
<keyword evidence="1 6" id="KW-0547">Nucleotide-binding</keyword>
<dbReference type="SUPFAM" id="SSF52540">
    <property type="entry name" value="P-loop containing nucleoside triphosphate hydrolases"/>
    <property type="match status" value="1"/>
</dbReference>
<evidence type="ECO:0000256" key="1">
    <source>
        <dbReference type="ARBA" id="ARBA00022741"/>
    </source>
</evidence>
<dbReference type="PANTHER" id="PTHR11070:SF2">
    <property type="entry name" value="ATP-DEPENDENT DNA HELICASE SRS2"/>
    <property type="match status" value="1"/>
</dbReference>
<evidence type="ECO:0000256" key="6">
    <source>
        <dbReference type="PROSITE-ProRule" id="PRU00560"/>
    </source>
</evidence>
<keyword evidence="4 6" id="KW-0067">ATP-binding</keyword>
<organism evidence="8 9">
    <name type="scientific">Mangrovibacterium marinum</name>
    <dbReference type="NCBI Taxonomy" id="1639118"/>
    <lineage>
        <taxon>Bacteria</taxon>
        <taxon>Pseudomonadati</taxon>
        <taxon>Bacteroidota</taxon>
        <taxon>Bacteroidia</taxon>
        <taxon>Marinilabiliales</taxon>
        <taxon>Prolixibacteraceae</taxon>
        <taxon>Mangrovibacterium</taxon>
    </lineage>
</organism>
<dbReference type="AlphaFoldDB" id="A0A2T5C2R8"/>
<name>A0A2T5C2R8_9BACT</name>
<keyword evidence="9" id="KW-1185">Reference proteome</keyword>
<evidence type="ECO:0000313" key="9">
    <source>
        <dbReference type="Proteomes" id="UP000243525"/>
    </source>
</evidence>
<dbReference type="GO" id="GO:0005524">
    <property type="term" value="F:ATP binding"/>
    <property type="evidence" value="ECO:0007669"/>
    <property type="project" value="UniProtKB-UniRule"/>
</dbReference>
<reference evidence="8 9" key="1">
    <citation type="submission" date="2018-04" db="EMBL/GenBank/DDBJ databases">
        <title>Genomic Encyclopedia of Archaeal and Bacterial Type Strains, Phase II (KMG-II): from individual species to whole genera.</title>
        <authorList>
            <person name="Goeker M."/>
        </authorList>
    </citation>
    <scope>NUCLEOTIDE SEQUENCE [LARGE SCALE GENOMIC DNA]</scope>
    <source>
        <strain evidence="8 9">DSM 28823</strain>
    </source>
</reference>
<evidence type="ECO:0000256" key="4">
    <source>
        <dbReference type="ARBA" id="ARBA00022840"/>
    </source>
</evidence>
<sequence>MSKEEFATDDEIRHASKVLLPKEHCFMDDEEKVNIIKCNESKDIVACPGSGKTTTLLAKLLILANRMPLEGNRGVCVLTHTNVAIDEIKEKLGAKSDVLFRYPNHFGTIQSFVDKFLTSPYFIYKYGNKLISIDNERYRAQFDKSQFKYMGKKAIAYCHRTQSKGFPYTISLKDFELDEDNKCIRLGLDLSKADGHAIYDGLRRTKDYSIESGYLTYMDAYDLAELFLSDPDTTNNIIDSFANRFQYVFIDEMQDTAKHQLDILGKVFDSQKTIIQRFGDPSQSIYNKVSVEEVWTVKDSLPINTSKRFGDNIGEVLKTVCIKDNSALKASPEINSLSPILILYDNPLQVLPKFCELVLSRTVNYQGEDLSVFEVSKKERRPIKAVGWVGKELDEKQQDRYKLASYFGDYHKEVKKKDKVDYQSLKSFLRKIDGATIKEYRNKIIDAMLHILRIQGVTYQKNSKRHFYTKTTLLAKLAEAELLDKFNKECSKWILEIDNEGSDIDEIRNKVKAFFLNELFPVLEVNARNREVVSFLDSEIDDSVIPENAIESQNLYCYPGIEDLKVEVSNIHQVKGETHTATLYLETYYQGRFESESITGQLKGESYKQPKGKKDTYTKETLKMAYVGMSRPRFMLCMAIHKDRFDEELDLVNDGLWEVVRAY</sequence>
<keyword evidence="2 6" id="KW-0378">Hydrolase</keyword>
<dbReference type="Gene3D" id="3.40.50.300">
    <property type="entry name" value="P-loop containing nucleotide triphosphate hydrolases"/>
    <property type="match status" value="1"/>
</dbReference>